<dbReference type="Gene3D" id="3.30.710.10">
    <property type="entry name" value="Potassium Channel Kv1.1, Chain A"/>
    <property type="match status" value="1"/>
</dbReference>
<dbReference type="PANTHER" id="PTHR22744">
    <property type="entry name" value="HELIX LOOP HELIX PROTEIN 21-RELATED"/>
    <property type="match status" value="1"/>
</dbReference>
<protein>
    <recommendedName>
        <fullName evidence="1">BTB domain-containing protein</fullName>
    </recommendedName>
</protein>
<dbReference type="InterPro" id="IPR000210">
    <property type="entry name" value="BTB/POZ_dom"/>
</dbReference>
<evidence type="ECO:0000313" key="3">
    <source>
        <dbReference type="Proteomes" id="UP000749559"/>
    </source>
</evidence>
<dbReference type="CDD" id="cd18186">
    <property type="entry name" value="BTB_POZ_ZBTB_KLHL-like"/>
    <property type="match status" value="1"/>
</dbReference>
<dbReference type="PANTHER" id="PTHR22744:SF17">
    <property type="entry name" value="BTB DOMAIN-CONTAINING PROTEIN"/>
    <property type="match status" value="1"/>
</dbReference>
<name>A0A8S4P1R1_OWEFU</name>
<dbReference type="SMART" id="SM00225">
    <property type="entry name" value="BTB"/>
    <property type="match status" value="1"/>
</dbReference>
<organism evidence="2 3">
    <name type="scientific">Owenia fusiformis</name>
    <name type="common">Polychaete worm</name>
    <dbReference type="NCBI Taxonomy" id="6347"/>
    <lineage>
        <taxon>Eukaryota</taxon>
        <taxon>Metazoa</taxon>
        <taxon>Spiralia</taxon>
        <taxon>Lophotrochozoa</taxon>
        <taxon>Annelida</taxon>
        <taxon>Polychaeta</taxon>
        <taxon>Sedentaria</taxon>
        <taxon>Canalipalpata</taxon>
        <taxon>Sabellida</taxon>
        <taxon>Oweniida</taxon>
        <taxon>Oweniidae</taxon>
        <taxon>Owenia</taxon>
    </lineage>
</organism>
<comment type="caution">
    <text evidence="2">The sequence shown here is derived from an EMBL/GenBank/DDBJ whole genome shotgun (WGS) entry which is preliminary data.</text>
</comment>
<dbReference type="Pfam" id="PF00651">
    <property type="entry name" value="BTB"/>
    <property type="match status" value="1"/>
</dbReference>
<dbReference type="SUPFAM" id="SSF54695">
    <property type="entry name" value="POZ domain"/>
    <property type="match status" value="1"/>
</dbReference>
<dbReference type="Proteomes" id="UP000749559">
    <property type="component" value="Unassembled WGS sequence"/>
</dbReference>
<dbReference type="InterPro" id="IPR011333">
    <property type="entry name" value="SKP1/BTB/POZ_sf"/>
</dbReference>
<keyword evidence="3" id="KW-1185">Reference proteome</keyword>
<dbReference type="AlphaFoldDB" id="A0A8S4P1R1"/>
<dbReference type="OrthoDB" id="6138052at2759"/>
<evidence type="ECO:0000259" key="1">
    <source>
        <dbReference type="PROSITE" id="PS50097"/>
    </source>
</evidence>
<feature type="domain" description="BTB" evidence="1">
    <location>
        <begin position="53"/>
        <end position="112"/>
    </location>
</feature>
<accession>A0A8S4P1R1</accession>
<proteinExistence type="predicted"/>
<reference evidence="2" key="1">
    <citation type="submission" date="2022-03" db="EMBL/GenBank/DDBJ databases">
        <authorList>
            <person name="Martin C."/>
        </authorList>
    </citation>
    <scope>NUCLEOTIDE SEQUENCE</scope>
</reference>
<gene>
    <name evidence="2" type="ORF">OFUS_LOCUS13816</name>
</gene>
<dbReference type="PROSITE" id="PS50097">
    <property type="entry name" value="BTB"/>
    <property type="match status" value="1"/>
</dbReference>
<evidence type="ECO:0000313" key="2">
    <source>
        <dbReference type="EMBL" id="CAH1788253.1"/>
    </source>
</evidence>
<dbReference type="EMBL" id="CAIIXF020000007">
    <property type="protein sequence ID" value="CAH1788253.1"/>
    <property type="molecule type" value="Genomic_DNA"/>
</dbReference>
<sequence>MAEKGDGDFKLQPFNVKSEEDILNKFTLPIKSNKSSPEFSELMPDFGQPHNLSDIILCIGERCLHAHRAVLMQWSPVFKAMFSSDFQEKGAKQIPLPGKEYDEVLDLLCYIYPPCKQSISADNVRHMVKLADEYQIKFIKAECEQFLTESASHDNAMEYLYLAETFSLNDLQTSESSIKLCQCIYLHFKISAFEGVMIELDGQKVTGQ</sequence>